<name>A0A0R3TKS2_RODNA</name>
<dbReference type="WBParaSite" id="HNAJ_0000779501-mRNA-1">
    <property type="protein sequence ID" value="HNAJ_0000779501-mRNA-1"/>
    <property type="gene ID" value="HNAJ_0000779501"/>
</dbReference>
<gene>
    <name evidence="1" type="ORF">HNAJ_LOCUS7791</name>
</gene>
<dbReference type="EMBL" id="UZAE01012128">
    <property type="protein sequence ID" value="VDO03651.1"/>
    <property type="molecule type" value="Genomic_DNA"/>
</dbReference>
<accession>A0A0R3TKS2</accession>
<protein>
    <submittedName>
        <fullName evidence="1 3">Uncharacterized protein</fullName>
    </submittedName>
</protein>
<evidence type="ECO:0000313" key="3">
    <source>
        <dbReference type="WBParaSite" id="HNAJ_0000779501-mRNA-1"/>
    </source>
</evidence>
<sequence length="56" mass="6423">MKRVSNKQNVLKRLAGSEWGCARSTPSTTYKMFIQPIMLYCCEIFKGTQPSITTNY</sequence>
<dbReference type="Proteomes" id="UP000278807">
    <property type="component" value="Unassembled WGS sequence"/>
</dbReference>
<evidence type="ECO:0000313" key="1">
    <source>
        <dbReference type="EMBL" id="VDO03651.1"/>
    </source>
</evidence>
<dbReference type="AlphaFoldDB" id="A0A0R3TKS2"/>
<proteinExistence type="predicted"/>
<organism evidence="3">
    <name type="scientific">Rodentolepis nana</name>
    <name type="common">Dwarf tapeworm</name>
    <name type="synonym">Hymenolepis nana</name>
    <dbReference type="NCBI Taxonomy" id="102285"/>
    <lineage>
        <taxon>Eukaryota</taxon>
        <taxon>Metazoa</taxon>
        <taxon>Spiralia</taxon>
        <taxon>Lophotrochozoa</taxon>
        <taxon>Platyhelminthes</taxon>
        <taxon>Cestoda</taxon>
        <taxon>Eucestoda</taxon>
        <taxon>Cyclophyllidea</taxon>
        <taxon>Hymenolepididae</taxon>
        <taxon>Rodentolepis</taxon>
    </lineage>
</organism>
<keyword evidence="2" id="KW-1185">Reference proteome</keyword>
<reference evidence="1 2" key="2">
    <citation type="submission" date="2018-11" db="EMBL/GenBank/DDBJ databases">
        <authorList>
            <consortium name="Pathogen Informatics"/>
        </authorList>
    </citation>
    <scope>NUCLEOTIDE SEQUENCE [LARGE SCALE GENOMIC DNA]</scope>
</reference>
<dbReference type="OrthoDB" id="8955194at2759"/>
<evidence type="ECO:0000313" key="2">
    <source>
        <dbReference type="Proteomes" id="UP000278807"/>
    </source>
</evidence>
<reference evidence="3" key="1">
    <citation type="submission" date="2017-02" db="UniProtKB">
        <authorList>
            <consortium name="WormBaseParasite"/>
        </authorList>
    </citation>
    <scope>IDENTIFICATION</scope>
</reference>